<feature type="compositionally biased region" description="Basic and acidic residues" evidence="7">
    <location>
        <begin position="1474"/>
        <end position="1503"/>
    </location>
</feature>
<feature type="compositionally biased region" description="Low complexity" evidence="7">
    <location>
        <begin position="1216"/>
        <end position="1225"/>
    </location>
</feature>
<dbReference type="InterPro" id="IPR056311">
    <property type="entry name" value="TMEM131_Ig_2"/>
</dbReference>
<evidence type="ECO:0000259" key="12">
    <source>
        <dbReference type="Pfam" id="PF24501"/>
    </source>
</evidence>
<feature type="compositionally biased region" description="Low complexity" evidence="7">
    <location>
        <begin position="1792"/>
        <end position="1802"/>
    </location>
</feature>
<feature type="domain" description="TMEM131L fourth Ig-like" evidence="11">
    <location>
        <begin position="806"/>
        <end position="953"/>
    </location>
</feature>
<keyword evidence="3" id="KW-0812">Transmembrane</keyword>
<dbReference type="InterPro" id="IPR022113">
    <property type="entry name" value="TMEM131L_N"/>
</dbReference>
<evidence type="ECO:0000256" key="2">
    <source>
        <dbReference type="ARBA" id="ARBA00006682"/>
    </source>
</evidence>
<evidence type="ECO:0000256" key="6">
    <source>
        <dbReference type="ARBA" id="ARBA00023136"/>
    </source>
</evidence>
<proteinExistence type="inferred from homology"/>
<dbReference type="Gene3D" id="2.60.40.10">
    <property type="entry name" value="Immunoglobulins"/>
    <property type="match status" value="1"/>
</dbReference>
<accession>A0A131YWF8</accession>
<feature type="region of interest" description="Disordered" evidence="7">
    <location>
        <begin position="1673"/>
        <end position="1773"/>
    </location>
</feature>
<comment type="subcellular location">
    <subcellularLocation>
        <location evidence="1">Membrane</location>
        <topology evidence="1">Single-pass type I membrane protein</topology>
    </subcellularLocation>
</comment>
<dbReference type="Pfam" id="PF24498">
    <property type="entry name" value="Ig_TMEM131L_3"/>
    <property type="match status" value="1"/>
</dbReference>
<feature type="region of interest" description="Disordered" evidence="7">
    <location>
        <begin position="1216"/>
        <end position="1280"/>
    </location>
</feature>
<organism evidence="13">
    <name type="scientific">Rhipicephalus appendiculatus</name>
    <name type="common">Brown ear tick</name>
    <dbReference type="NCBI Taxonomy" id="34631"/>
    <lineage>
        <taxon>Eukaryota</taxon>
        <taxon>Metazoa</taxon>
        <taxon>Ecdysozoa</taxon>
        <taxon>Arthropoda</taxon>
        <taxon>Chelicerata</taxon>
        <taxon>Arachnida</taxon>
        <taxon>Acari</taxon>
        <taxon>Parasitiformes</taxon>
        <taxon>Ixodida</taxon>
        <taxon>Ixodoidea</taxon>
        <taxon>Ixodidae</taxon>
        <taxon>Rhipicephalinae</taxon>
        <taxon>Rhipicephalus</taxon>
        <taxon>Rhipicephalus</taxon>
    </lineage>
</organism>
<dbReference type="EMBL" id="GEDV01005033">
    <property type="protein sequence ID" value="JAP83524.1"/>
    <property type="molecule type" value="Transcribed_RNA"/>
</dbReference>
<feature type="domain" description="Transmembrane protein 131-like N-terminal" evidence="8">
    <location>
        <begin position="90"/>
        <end position="172"/>
    </location>
</feature>
<feature type="compositionally biased region" description="Pro residues" evidence="7">
    <location>
        <begin position="1585"/>
        <end position="1594"/>
    </location>
</feature>
<evidence type="ECO:0000259" key="8">
    <source>
        <dbReference type="Pfam" id="PF12371"/>
    </source>
</evidence>
<feature type="compositionally biased region" description="Low complexity" evidence="7">
    <location>
        <begin position="1567"/>
        <end position="1584"/>
    </location>
</feature>
<dbReference type="Pfam" id="PF24499">
    <property type="entry name" value="Ig_TMEM131L_4"/>
    <property type="match status" value="1"/>
</dbReference>
<protein>
    <submittedName>
        <fullName evidence="13">Uncharacterized protein</fullName>
    </submittedName>
</protein>
<dbReference type="InterPro" id="IPR055435">
    <property type="entry name" value="Ig_TMEM131L_3"/>
</dbReference>
<evidence type="ECO:0000256" key="5">
    <source>
        <dbReference type="ARBA" id="ARBA00022989"/>
    </source>
</evidence>
<feature type="domain" description="TMEM131L third Ig-like" evidence="10">
    <location>
        <begin position="427"/>
        <end position="514"/>
    </location>
</feature>
<dbReference type="PANTHER" id="PTHR22050:SF0">
    <property type="entry name" value="TRANSMEMBRANE PROTEIN 131 HOMOLOG"/>
    <property type="match status" value="1"/>
</dbReference>
<feature type="region of interest" description="Disordered" evidence="7">
    <location>
        <begin position="1169"/>
        <end position="1199"/>
    </location>
</feature>
<dbReference type="GO" id="GO:0016020">
    <property type="term" value="C:membrane"/>
    <property type="evidence" value="ECO:0007669"/>
    <property type="project" value="UniProtKB-SubCell"/>
</dbReference>
<dbReference type="InterPro" id="IPR013783">
    <property type="entry name" value="Ig-like_fold"/>
</dbReference>
<evidence type="ECO:0000259" key="9">
    <source>
        <dbReference type="Pfam" id="PF24495"/>
    </source>
</evidence>
<dbReference type="Pfam" id="PF24501">
    <property type="entry name" value="Ig_TMEM131L_5"/>
    <property type="match status" value="1"/>
</dbReference>
<feature type="compositionally biased region" description="Polar residues" evidence="7">
    <location>
        <begin position="1547"/>
        <end position="1564"/>
    </location>
</feature>
<dbReference type="InterPro" id="IPR055436">
    <property type="entry name" value="Ig_TMEM131L_4"/>
</dbReference>
<name>A0A131YWF8_RHIAP</name>
<feature type="domain" description="TMEM131 second Ig-like" evidence="9">
    <location>
        <begin position="189"/>
        <end position="278"/>
    </location>
</feature>
<keyword evidence="5" id="KW-1133">Transmembrane helix</keyword>
<feature type="region of interest" description="Disordered" evidence="7">
    <location>
        <begin position="1391"/>
        <end position="1626"/>
    </location>
</feature>
<feature type="region of interest" description="Disordered" evidence="7">
    <location>
        <begin position="1876"/>
        <end position="1910"/>
    </location>
</feature>
<evidence type="ECO:0000256" key="4">
    <source>
        <dbReference type="ARBA" id="ARBA00022729"/>
    </source>
</evidence>
<dbReference type="InterPro" id="IPR039877">
    <property type="entry name" value="TMEM131-like"/>
</dbReference>
<keyword evidence="4" id="KW-0732">Signal</keyword>
<evidence type="ECO:0000259" key="10">
    <source>
        <dbReference type="Pfam" id="PF24498"/>
    </source>
</evidence>
<feature type="region of interest" description="Disordered" evidence="7">
    <location>
        <begin position="1792"/>
        <end position="1834"/>
    </location>
</feature>
<feature type="region of interest" description="Disordered" evidence="7">
    <location>
        <begin position="1335"/>
        <end position="1376"/>
    </location>
</feature>
<dbReference type="Pfam" id="PF12371">
    <property type="entry name" value="TMEM131_like_N"/>
    <property type="match status" value="1"/>
</dbReference>
<feature type="compositionally biased region" description="Polar residues" evidence="7">
    <location>
        <begin position="1803"/>
        <end position="1817"/>
    </location>
</feature>
<evidence type="ECO:0000256" key="3">
    <source>
        <dbReference type="ARBA" id="ARBA00022692"/>
    </source>
</evidence>
<evidence type="ECO:0000259" key="11">
    <source>
        <dbReference type="Pfam" id="PF24499"/>
    </source>
</evidence>
<comment type="similarity">
    <text evidence="2">Belongs to the TMEM131 family.</text>
</comment>
<dbReference type="PANTHER" id="PTHR22050">
    <property type="entry name" value="RW1 PROTEIN HOMOLOG"/>
    <property type="match status" value="1"/>
</dbReference>
<feature type="region of interest" description="Disordered" evidence="7">
    <location>
        <begin position="1638"/>
        <end position="1658"/>
    </location>
</feature>
<feature type="compositionally biased region" description="Polar residues" evidence="7">
    <location>
        <begin position="1710"/>
        <end position="1725"/>
    </location>
</feature>
<evidence type="ECO:0000256" key="7">
    <source>
        <dbReference type="SAM" id="MobiDB-lite"/>
    </source>
</evidence>
<dbReference type="Pfam" id="PF24495">
    <property type="entry name" value="Ig_TMEM131_2"/>
    <property type="match status" value="1"/>
</dbReference>
<feature type="domain" description="TMEM131L fifth Ig-like" evidence="12">
    <location>
        <begin position="1007"/>
        <end position="1072"/>
    </location>
</feature>
<evidence type="ECO:0000313" key="13">
    <source>
        <dbReference type="EMBL" id="JAP83524.1"/>
    </source>
</evidence>
<feature type="compositionally biased region" description="Basic and acidic residues" evidence="7">
    <location>
        <begin position="1643"/>
        <end position="1657"/>
    </location>
</feature>
<sequence>MARLNVIRSCGNMKLHKFFLFFNVLDIVYKVVQSVDGHAQGFVQAGTDINGLVDGVLAHISEPSAVSSSSPVSFADLEDSSTNMYASPIAFEPALMDFKSQPLSMPVRRRVVVKNLSPESSIEMLSISGNTANFHCSFFQEKRISPGGNTTFDIVYLGRERGLVENILFIHTSLGSFKYQVSAIGKENPYRLRPFVGVRMPLNSSYTPLIYMHNPHSSTIQLTEIYTSGGDLHLEMPDGENKISKELWEIPPYKTKPVMKANFVSRIEKNHTAFIRIKLNSTTRVDLILPVEVEVVSLPGIFSPTETLDFGVMHSQDEPRTLPLNLLNSGPKQLYISNVIVTPVNEAVEVKFTPTKVPPDTVRSTQVATVTYIPSKVKHLKQCSGRIVVKSKNNQYKLTIPFQVYFMNGSLEYNVNGTVFYIGRAKSLSKSDVRPLNISNTFPVPVVIHSIELQPESQPHFTVIFNSSTVLQPNETKPVVYLKFHPQKTALQLNATLRLHTNISHFNIPLTCYSGRLTLRLHHAVNNESFLDFGTLGIGNKRSMFFVVINENPIEVVIKHWGTNMTKTLVELAAEAENSSTLVGNYNFSSVVRKVTLLPLHYALFRISVTAPETEGVFWGEASIETNHEVLKVQFTMRTAKGSLMSDPIVFENAFPGKVSSQNLYIHSTFSHSMTVTSVQTVPEDSRFYFEVTQNASPVLQPRSKNWAGKLYFDPRRECKQECYSGLPTATTEGHQWLSGLNLPSDVGDADLEIFQSIHTRWLALQESRRHVVNVTLKVDTSEAQGFLMEAQVLFHWPKLSTKNVLKFPVTQVGNLTVRQLTLENPSSLPVLVQVLPLFLYPDLDAALTMAAHSTSMLNLSSALKSEPHVFTLQDLEEYNPSPDNVFLAYGKGLEEYFHVQPHRRSLAFQLTPGMRVRMKVGFSPKDDQPAASLLLIRNNLTVMSAVMLKGQGGYGQLRLGNKVPGANDAALTFELSESHLKDCDGTRSGRLSQPNFTVRRGFTARNTGQLPVFVQGFYISGKPCQGYGFRVLDCHGFELKPNATRRIDIAFTPDFMLSLVEHTLELQTSLGPGHVAYKMSATVPRQYLGLCQASMPRPRWEPFMQCCALSAALFLLLCALAYAYLERDRILHTSFYPLTTLTDQGAVAHPTGKLQAFDLRSLAASPPSQGVVADGQSYSSSYSKAPSSSRRKNHDMQQQHMGLCRVDSSCQVSTSRSLTSLSRTPDAEHHSTRDPDTDRGGSRNGVRRRTNAKQKQETGVQASLAPARSESPVRTKQTVPTSVLVKKSVDERDDTQQAAWWKLVMWFNTDAWSRERSVEAVASVATQTARENQVLVGEKKDDDRKSRRKKMVIEEETSSTTTETSNADSDLSEKDHTLLHLPDVCTSAKLIKGKRPKLKGGPEQGSSGSMAEPSNQSPFGAPLFAPDGNLVDENFEASTKPKSHKKSKIERKRAHDEEAIRPSTLELPYKPKTSIETKEPHVPRPEVLRLSTELRKAAEMKIKARSSSFESEPESHVRRSSPPPLWDSPKEARCAPDDALAEIARQTENFALQQKSTRSSRPLSYSAAVAGSSSSRPSRAADSPPRPPAPPVNRSPGVVGQKPAGLAVEPPLKTKTAPLGHSWDAMSRALPDLPVDTFSLADKPKEPWPEPPDPKQEIAPVLRNMCASFSPGNLRTSSTYSVPSPEATYSPWSTPRPTPADFASPWKGTASNNTPVGMVPTSQWGAPDVRAPSTHSEADRWAPSPPQRPIGSGDTTTHLWEPAPTPPAPAATLPSVWGSSWWSSNSVTLPSGTPLSPGSLPQGDTSPTESMSNMVSSLGMDSPDANLDPAASFEHLNPSGLGAALSHSIWTQQQPTGISHPWHVSTNYSLFQDSATMPVGQPPVGSSNGSSSVKGPHHAPLGWQDKESF</sequence>
<feature type="compositionally biased region" description="Basic and acidic residues" evidence="7">
    <location>
        <begin position="1226"/>
        <end position="1242"/>
    </location>
</feature>
<reference evidence="13" key="1">
    <citation type="journal article" date="2016" name="Ticks Tick Borne Dis.">
        <title>De novo assembly and annotation of the salivary gland transcriptome of Rhipicephalus appendiculatus male and female ticks during blood feeding.</title>
        <authorList>
            <person name="de Castro M.H."/>
            <person name="de Klerk D."/>
            <person name="Pienaar R."/>
            <person name="Latif A.A."/>
            <person name="Rees D.J."/>
            <person name="Mans B.J."/>
        </authorList>
    </citation>
    <scope>NUCLEOTIDE SEQUENCE</scope>
    <source>
        <tissue evidence="13">Salivary glands</tissue>
    </source>
</reference>
<evidence type="ECO:0000256" key="1">
    <source>
        <dbReference type="ARBA" id="ARBA00004479"/>
    </source>
</evidence>
<feature type="compositionally biased region" description="Low complexity" evidence="7">
    <location>
        <begin position="1178"/>
        <end position="1189"/>
    </location>
</feature>
<feature type="compositionally biased region" description="Polar residues" evidence="7">
    <location>
        <begin position="1405"/>
        <end position="1419"/>
    </location>
</feature>
<feature type="compositionally biased region" description="Basic residues" evidence="7">
    <location>
        <begin position="1442"/>
        <end position="1453"/>
    </location>
</feature>
<feature type="compositionally biased region" description="Low complexity" evidence="7">
    <location>
        <begin position="1879"/>
        <end position="1895"/>
    </location>
</feature>
<keyword evidence="6" id="KW-0472">Membrane</keyword>
<feature type="compositionally biased region" description="Polar residues" evidence="7">
    <location>
        <begin position="1673"/>
        <end position="1683"/>
    </location>
</feature>
<dbReference type="InterPro" id="IPR055437">
    <property type="entry name" value="TMEM131L_Ig_5"/>
</dbReference>